<gene>
    <name evidence="1" type="ORF">JD108_11530</name>
    <name evidence="2" type="ORF">KDJ56_11475</name>
</gene>
<evidence type="ECO:0000313" key="2">
    <source>
        <dbReference type="EMBL" id="QUO43661.1"/>
    </source>
</evidence>
<dbReference type="Pfam" id="PF06240">
    <property type="entry name" value="COXG"/>
    <property type="match status" value="1"/>
</dbReference>
<proteinExistence type="predicted"/>
<keyword evidence="4" id="KW-1185">Reference proteome</keyword>
<dbReference type="PANTHER" id="PTHR38588:SF1">
    <property type="entry name" value="BLL0334 PROTEIN"/>
    <property type="match status" value="1"/>
</dbReference>
<evidence type="ECO:0000313" key="3">
    <source>
        <dbReference type="Proteomes" id="UP000595847"/>
    </source>
</evidence>
<evidence type="ECO:0000313" key="4">
    <source>
        <dbReference type="Proteomes" id="UP000677234"/>
    </source>
</evidence>
<reference evidence="1 3" key="1">
    <citation type="submission" date="2020-12" db="EMBL/GenBank/DDBJ databases">
        <title>strain FJAT-54423T represents a novel species of the genus Brevibacillus.</title>
        <authorList>
            <person name="Tang R."/>
        </authorList>
    </citation>
    <scope>NUCLEOTIDE SEQUENCE [LARGE SCALE GENOMIC DNA]</scope>
    <source>
        <strain evidence="1 3">FJAT-54423</strain>
    </source>
</reference>
<dbReference type="InterPro" id="IPR023393">
    <property type="entry name" value="START-like_dom_sf"/>
</dbReference>
<dbReference type="CDD" id="cd05018">
    <property type="entry name" value="CoxG"/>
    <property type="match status" value="1"/>
</dbReference>
<dbReference type="PANTHER" id="PTHR38588">
    <property type="entry name" value="BLL0334 PROTEIN"/>
    <property type="match status" value="1"/>
</dbReference>
<dbReference type="InterPro" id="IPR010419">
    <property type="entry name" value="CO_DH_gsu"/>
</dbReference>
<protein>
    <submittedName>
        <fullName evidence="1">Carbon monoxide dehydrogenase subunit G</fullName>
    </submittedName>
</protein>
<evidence type="ECO:0000313" key="1">
    <source>
        <dbReference type="EMBL" id="QQE76587.1"/>
    </source>
</evidence>
<dbReference type="EMBL" id="CP066308">
    <property type="protein sequence ID" value="QQE76587.1"/>
    <property type="molecule type" value="Genomic_DNA"/>
</dbReference>
<accession>A0A7T5EQ05</accession>
<dbReference type="KEGG" id="bcop:JD108_11530"/>
<sequence>MKISYTHQFRLPLDTVWRGMQDEGVLKKAIPGCQSFSRVADQLYHAEMGLSVGPVKGVFTCEVRQEDQEEPVFYRLLVKGKGGPGEIDAVADMRLSPEGDGVRLDCAAEVQVSGMLASVGQRVMNGVAKLVMGQFFKAAEKEMGLLFSHSQSKEG</sequence>
<dbReference type="SUPFAM" id="SSF55961">
    <property type="entry name" value="Bet v1-like"/>
    <property type="match status" value="1"/>
</dbReference>
<name>A0A7T5EQ05_9BACL</name>
<dbReference type="AlphaFoldDB" id="A0A7T5EQ05"/>
<dbReference type="Gene3D" id="3.30.530.20">
    <property type="match status" value="1"/>
</dbReference>
<dbReference type="Proteomes" id="UP000595847">
    <property type="component" value="Chromosome"/>
</dbReference>
<dbReference type="EMBL" id="CP073708">
    <property type="protein sequence ID" value="QUO43661.1"/>
    <property type="molecule type" value="Genomic_DNA"/>
</dbReference>
<reference evidence="2" key="2">
    <citation type="submission" date="2021-04" db="EMBL/GenBank/DDBJ databases">
        <title>Brevibacillus composti FJAT-54423, complete genome.</title>
        <authorList>
            <person name="Tang R."/>
        </authorList>
    </citation>
    <scope>NUCLEOTIDE SEQUENCE</scope>
    <source>
        <strain evidence="2">FJAT-54424</strain>
    </source>
</reference>
<dbReference type="Proteomes" id="UP000677234">
    <property type="component" value="Chromosome"/>
</dbReference>
<organism evidence="1 3">
    <name type="scientific">Brevibacillus composti</name>
    <dbReference type="NCBI Taxonomy" id="2796470"/>
    <lineage>
        <taxon>Bacteria</taxon>
        <taxon>Bacillati</taxon>
        <taxon>Bacillota</taxon>
        <taxon>Bacilli</taxon>
        <taxon>Bacillales</taxon>
        <taxon>Paenibacillaceae</taxon>
        <taxon>Brevibacillus</taxon>
    </lineage>
</organism>